<dbReference type="InterPro" id="IPR000524">
    <property type="entry name" value="Tscrpt_reg_HTH_GntR"/>
</dbReference>
<keyword evidence="2" id="KW-0238">DNA-binding</keyword>
<dbReference type="PANTHER" id="PTHR43537">
    <property type="entry name" value="TRANSCRIPTIONAL REGULATOR, GNTR FAMILY"/>
    <property type="match status" value="1"/>
</dbReference>
<dbReference type="SUPFAM" id="SSF46785">
    <property type="entry name" value="Winged helix' DNA-binding domain"/>
    <property type="match status" value="1"/>
</dbReference>
<dbReference type="SUPFAM" id="SSF48008">
    <property type="entry name" value="GntR ligand-binding domain-like"/>
    <property type="match status" value="1"/>
</dbReference>
<protein>
    <submittedName>
        <fullName evidence="5">FCD domain-containing protein</fullName>
    </submittedName>
</protein>
<evidence type="ECO:0000313" key="5">
    <source>
        <dbReference type="EMBL" id="MCF4141756.1"/>
    </source>
</evidence>
<dbReference type="InterPro" id="IPR008920">
    <property type="entry name" value="TF_FadR/GntR_C"/>
</dbReference>
<dbReference type="PRINTS" id="PR00035">
    <property type="entry name" value="HTHGNTR"/>
</dbReference>
<keyword evidence="3" id="KW-0804">Transcription</keyword>
<reference evidence="5 6" key="1">
    <citation type="submission" date="2022-01" db="EMBL/GenBank/DDBJ databases">
        <title>Dethiosulfovibrio faecalis sp. nov., a novel proteolytic, non-sulfur-reducing bacterium isolated from a marine aquaculture solid waste bioreactor.</title>
        <authorList>
            <person name="Grabowski S."/>
            <person name="Apolinario E."/>
            <person name="Schneider N."/>
            <person name="Marshall C.W."/>
            <person name="Sowers K.R."/>
        </authorList>
    </citation>
    <scope>NUCLEOTIDE SEQUENCE [LARGE SCALE GENOMIC DNA]</scope>
    <source>
        <strain evidence="5 6">DSM 12537</strain>
    </source>
</reference>
<dbReference type="Proteomes" id="UP001200430">
    <property type="component" value="Unassembled WGS sequence"/>
</dbReference>
<dbReference type="EMBL" id="JAKGUD010000002">
    <property type="protein sequence ID" value="MCF4141756.1"/>
    <property type="molecule type" value="Genomic_DNA"/>
</dbReference>
<sequence>MESKRKNLIDRIAELIEGGDFPLGKLPSERDFAETLGVSRGLLREALVTMEGMGILDIKGREGIYVTGRDIASSLDGVISGVMLWPHETMDQLMEMRRLVEIPASGLAARRRDESDVDRMRKCLKELEKLEKSSTDSDGARWDSLLHMSVVDGAKNKLLSRVFEGVALLMERYIGDTRRRLFANPGLPDEVLYQHRELVNAVEIGDDSRAMEITEDHLRIADRLFRQGHP</sequence>
<dbReference type="CDD" id="cd07377">
    <property type="entry name" value="WHTH_GntR"/>
    <property type="match status" value="1"/>
</dbReference>
<dbReference type="Pfam" id="PF07729">
    <property type="entry name" value="FCD"/>
    <property type="match status" value="1"/>
</dbReference>
<feature type="domain" description="HTH gntR-type" evidence="4">
    <location>
        <begin position="2"/>
        <end position="69"/>
    </location>
</feature>
<dbReference type="Gene3D" id="1.20.120.530">
    <property type="entry name" value="GntR ligand-binding domain-like"/>
    <property type="match status" value="1"/>
</dbReference>
<evidence type="ECO:0000256" key="3">
    <source>
        <dbReference type="ARBA" id="ARBA00023163"/>
    </source>
</evidence>
<keyword evidence="1" id="KW-0805">Transcription regulation</keyword>
<dbReference type="PROSITE" id="PS50949">
    <property type="entry name" value="HTH_GNTR"/>
    <property type="match status" value="1"/>
</dbReference>
<dbReference type="PANTHER" id="PTHR43537:SF5">
    <property type="entry name" value="UXU OPERON TRANSCRIPTIONAL REGULATOR"/>
    <property type="match status" value="1"/>
</dbReference>
<accession>A0ABS9EKM0</accession>
<evidence type="ECO:0000313" key="6">
    <source>
        <dbReference type="Proteomes" id="UP001200430"/>
    </source>
</evidence>
<evidence type="ECO:0000256" key="2">
    <source>
        <dbReference type="ARBA" id="ARBA00023125"/>
    </source>
</evidence>
<dbReference type="SMART" id="SM00345">
    <property type="entry name" value="HTH_GNTR"/>
    <property type="match status" value="1"/>
</dbReference>
<evidence type="ECO:0000259" key="4">
    <source>
        <dbReference type="PROSITE" id="PS50949"/>
    </source>
</evidence>
<evidence type="ECO:0000256" key="1">
    <source>
        <dbReference type="ARBA" id="ARBA00023015"/>
    </source>
</evidence>
<dbReference type="Pfam" id="PF00392">
    <property type="entry name" value="GntR"/>
    <property type="match status" value="1"/>
</dbReference>
<dbReference type="InterPro" id="IPR036388">
    <property type="entry name" value="WH-like_DNA-bd_sf"/>
</dbReference>
<dbReference type="SMART" id="SM00895">
    <property type="entry name" value="FCD"/>
    <property type="match status" value="1"/>
</dbReference>
<dbReference type="InterPro" id="IPR011711">
    <property type="entry name" value="GntR_C"/>
</dbReference>
<gene>
    <name evidence="5" type="ORF">L2W38_02845</name>
</gene>
<dbReference type="InterPro" id="IPR036390">
    <property type="entry name" value="WH_DNA-bd_sf"/>
</dbReference>
<organism evidence="5 6">
    <name type="scientific">Dethiosulfovibrio marinus</name>
    <dbReference type="NCBI Taxonomy" id="133532"/>
    <lineage>
        <taxon>Bacteria</taxon>
        <taxon>Thermotogati</taxon>
        <taxon>Synergistota</taxon>
        <taxon>Synergistia</taxon>
        <taxon>Synergistales</taxon>
        <taxon>Dethiosulfovibrionaceae</taxon>
        <taxon>Dethiosulfovibrio</taxon>
    </lineage>
</organism>
<keyword evidence="6" id="KW-1185">Reference proteome</keyword>
<comment type="caution">
    <text evidence="5">The sequence shown here is derived from an EMBL/GenBank/DDBJ whole genome shotgun (WGS) entry which is preliminary data.</text>
</comment>
<proteinExistence type="predicted"/>
<dbReference type="RefSeq" id="WP_236098442.1">
    <property type="nucleotide sequence ID" value="NZ_JAKGUD010000002.1"/>
</dbReference>
<name>A0ABS9EKM0_9BACT</name>
<dbReference type="Gene3D" id="1.10.10.10">
    <property type="entry name" value="Winged helix-like DNA-binding domain superfamily/Winged helix DNA-binding domain"/>
    <property type="match status" value="1"/>
</dbReference>